<accession>A0A2T0R6N9</accession>
<dbReference type="Gene3D" id="1.20.1250.20">
    <property type="entry name" value="MFS general substrate transporter like domains"/>
    <property type="match status" value="2"/>
</dbReference>
<sequence length="443" mass="45706">MDTHSSAVPPLLPPGAVDPAADTGADLADDLAPDTGRRFDRATTVRFGAGFLLFGLLWIIGLMTISAVLLPQRLKDIGISSPETLLGSINAVTAVVSLVSNLVFGNFSDRTRSPLGRRTPWVVGGGLLGGAAMLSMGVVDSAALITLVYCVAMVGLNMMLAPAVAVLSDRVPGRLRGTMSAFYGTGLSVGAPLGTLVGAALITSGLTGFVLGGVLMAVSAIVAVVLWPRERPPAGLPTAPATLKDVLVSFRPPRRAPDFYKAFTGRLFMLVSYQMISAYQLYIVQDHLGQSTARSAATLATMSVITLVVSLVGSLVSGPVSDLIGRRKLPVVLSSALFAVGIAMPWVWPTPGGMFAYAAIAGLGYGVYTSVDQALNVDVLPNQADAGKDLGILNLSTTAGQTVGPLITSSLVVATGGYGLVFPVAIVTALLGAFAITRIRSVR</sequence>
<reference evidence="7 8" key="1">
    <citation type="submission" date="2018-03" db="EMBL/GenBank/DDBJ databases">
        <title>Genomic Encyclopedia of Archaeal and Bacterial Type Strains, Phase II (KMG-II): from individual species to whole genera.</title>
        <authorList>
            <person name="Goeker M."/>
        </authorList>
    </citation>
    <scope>NUCLEOTIDE SEQUENCE [LARGE SCALE GENOMIC DNA]</scope>
    <source>
        <strain evidence="7 8">DSM 19711</strain>
    </source>
</reference>
<feature type="transmembrane region" description="Helical" evidence="5">
    <location>
        <begin position="47"/>
        <end position="69"/>
    </location>
</feature>
<evidence type="ECO:0000256" key="1">
    <source>
        <dbReference type="ARBA" id="ARBA00004651"/>
    </source>
</evidence>
<dbReference type="Proteomes" id="UP000238083">
    <property type="component" value="Unassembled WGS sequence"/>
</dbReference>
<gene>
    <name evidence="7" type="ORF">CLV37_103260</name>
</gene>
<keyword evidence="8" id="KW-1185">Reference proteome</keyword>
<keyword evidence="3 5" id="KW-1133">Transmembrane helix</keyword>
<dbReference type="AlphaFoldDB" id="A0A2T0R6N9"/>
<dbReference type="Pfam" id="PF07690">
    <property type="entry name" value="MFS_1"/>
    <property type="match status" value="1"/>
</dbReference>
<organism evidence="7 8">
    <name type="scientific">Kineococcus rhizosphaerae</name>
    <dbReference type="NCBI Taxonomy" id="559628"/>
    <lineage>
        <taxon>Bacteria</taxon>
        <taxon>Bacillati</taxon>
        <taxon>Actinomycetota</taxon>
        <taxon>Actinomycetes</taxon>
        <taxon>Kineosporiales</taxon>
        <taxon>Kineosporiaceae</taxon>
        <taxon>Kineococcus</taxon>
    </lineage>
</organism>
<evidence type="ECO:0000259" key="6">
    <source>
        <dbReference type="PROSITE" id="PS50850"/>
    </source>
</evidence>
<dbReference type="PROSITE" id="PS50850">
    <property type="entry name" value="MFS"/>
    <property type="match status" value="1"/>
</dbReference>
<dbReference type="PANTHER" id="PTHR23528:SF1">
    <property type="entry name" value="MAJOR FACILITATOR SUPERFAMILY (MFS) PROFILE DOMAIN-CONTAINING PROTEIN"/>
    <property type="match status" value="1"/>
</dbReference>
<dbReference type="RefSeq" id="WP_106209073.1">
    <property type="nucleotide sequence ID" value="NZ_PVZF01000003.1"/>
</dbReference>
<feature type="transmembrane region" description="Helical" evidence="5">
    <location>
        <begin position="208"/>
        <end position="227"/>
    </location>
</feature>
<dbReference type="SUPFAM" id="SSF103473">
    <property type="entry name" value="MFS general substrate transporter"/>
    <property type="match status" value="1"/>
</dbReference>
<comment type="caution">
    <text evidence="7">The sequence shown here is derived from an EMBL/GenBank/DDBJ whole genome shotgun (WGS) entry which is preliminary data.</text>
</comment>
<feature type="transmembrane region" description="Helical" evidence="5">
    <location>
        <begin position="329"/>
        <end position="348"/>
    </location>
</feature>
<dbReference type="InterPro" id="IPR011701">
    <property type="entry name" value="MFS"/>
</dbReference>
<feature type="transmembrane region" description="Helical" evidence="5">
    <location>
        <begin position="296"/>
        <end position="317"/>
    </location>
</feature>
<dbReference type="GO" id="GO:0005886">
    <property type="term" value="C:plasma membrane"/>
    <property type="evidence" value="ECO:0007669"/>
    <property type="project" value="UniProtKB-SubCell"/>
</dbReference>
<feature type="transmembrane region" description="Helical" evidence="5">
    <location>
        <begin position="89"/>
        <end position="107"/>
    </location>
</feature>
<feature type="transmembrane region" description="Helical" evidence="5">
    <location>
        <begin position="119"/>
        <end position="138"/>
    </location>
</feature>
<evidence type="ECO:0000256" key="4">
    <source>
        <dbReference type="ARBA" id="ARBA00023136"/>
    </source>
</evidence>
<name>A0A2T0R6N9_9ACTN</name>
<evidence type="ECO:0000256" key="3">
    <source>
        <dbReference type="ARBA" id="ARBA00022989"/>
    </source>
</evidence>
<evidence type="ECO:0000256" key="5">
    <source>
        <dbReference type="SAM" id="Phobius"/>
    </source>
</evidence>
<dbReference type="InterPro" id="IPR005829">
    <property type="entry name" value="Sugar_transporter_CS"/>
</dbReference>
<keyword evidence="2 5" id="KW-0812">Transmembrane</keyword>
<evidence type="ECO:0000313" key="8">
    <source>
        <dbReference type="Proteomes" id="UP000238083"/>
    </source>
</evidence>
<feature type="transmembrane region" description="Helical" evidence="5">
    <location>
        <begin position="144"/>
        <end position="168"/>
    </location>
</feature>
<comment type="subcellular location">
    <subcellularLocation>
        <location evidence="1">Cell membrane</location>
        <topology evidence="1">Multi-pass membrane protein</topology>
    </subcellularLocation>
</comment>
<dbReference type="InterPro" id="IPR020846">
    <property type="entry name" value="MFS_dom"/>
</dbReference>
<proteinExistence type="predicted"/>
<feature type="transmembrane region" description="Helical" evidence="5">
    <location>
        <begin position="420"/>
        <end position="439"/>
    </location>
</feature>
<feature type="transmembrane region" description="Helical" evidence="5">
    <location>
        <begin position="263"/>
        <end position="284"/>
    </location>
</feature>
<feature type="domain" description="Major facilitator superfamily (MFS) profile" evidence="6">
    <location>
        <begin position="43"/>
        <end position="443"/>
    </location>
</feature>
<feature type="transmembrane region" description="Helical" evidence="5">
    <location>
        <begin position="180"/>
        <end position="202"/>
    </location>
</feature>
<protein>
    <submittedName>
        <fullName evidence="7">MFS transporter</fullName>
    </submittedName>
</protein>
<dbReference type="OrthoDB" id="7584869at2"/>
<dbReference type="PROSITE" id="PS00216">
    <property type="entry name" value="SUGAR_TRANSPORT_1"/>
    <property type="match status" value="1"/>
</dbReference>
<dbReference type="GO" id="GO:0022857">
    <property type="term" value="F:transmembrane transporter activity"/>
    <property type="evidence" value="ECO:0007669"/>
    <property type="project" value="InterPro"/>
</dbReference>
<evidence type="ECO:0000256" key="2">
    <source>
        <dbReference type="ARBA" id="ARBA00022692"/>
    </source>
</evidence>
<dbReference type="InterPro" id="IPR036259">
    <property type="entry name" value="MFS_trans_sf"/>
</dbReference>
<dbReference type="PANTHER" id="PTHR23528">
    <property type="match status" value="1"/>
</dbReference>
<keyword evidence="4 5" id="KW-0472">Membrane</keyword>
<evidence type="ECO:0000313" key="7">
    <source>
        <dbReference type="EMBL" id="PRY16828.1"/>
    </source>
</evidence>
<dbReference type="EMBL" id="PVZF01000003">
    <property type="protein sequence ID" value="PRY16828.1"/>
    <property type="molecule type" value="Genomic_DNA"/>
</dbReference>